<dbReference type="InterPro" id="IPR011991">
    <property type="entry name" value="ArsR-like_HTH"/>
</dbReference>
<dbReference type="Gene3D" id="1.10.10.10">
    <property type="entry name" value="Winged helix-like DNA-binding domain superfamily/Winged helix DNA-binding domain"/>
    <property type="match status" value="1"/>
</dbReference>
<dbReference type="Pfam" id="PF08843">
    <property type="entry name" value="AbiEii"/>
    <property type="match status" value="1"/>
</dbReference>
<protein>
    <recommendedName>
        <fullName evidence="3">ArsR family transcriptional regulator</fullName>
    </recommendedName>
</protein>
<organism evidence="1 2">
    <name type="scientific">Mycolicibacter kumamotonensis</name>
    <dbReference type="NCBI Taxonomy" id="354243"/>
    <lineage>
        <taxon>Bacteria</taxon>
        <taxon>Bacillati</taxon>
        <taxon>Actinomycetota</taxon>
        <taxon>Actinomycetes</taxon>
        <taxon>Mycobacteriales</taxon>
        <taxon>Mycobacteriaceae</taxon>
        <taxon>Mycolicibacter</taxon>
    </lineage>
</organism>
<reference evidence="1 2" key="1">
    <citation type="submission" date="2020-01" db="EMBL/GenBank/DDBJ databases">
        <authorList>
            <person name="Sanchez-Estrada R."/>
            <person name="Gonzalez-Y-Merchand J.A."/>
            <person name="Rivera-Gutierrez S."/>
        </authorList>
    </citation>
    <scope>NUCLEOTIDE SEQUENCE [LARGE SCALE GENOMIC DNA]</scope>
    <source>
        <strain evidence="1 2">CST 7247</strain>
    </source>
</reference>
<dbReference type="CDD" id="cd00090">
    <property type="entry name" value="HTH_ARSR"/>
    <property type="match status" value="1"/>
</dbReference>
<dbReference type="InterPro" id="IPR036388">
    <property type="entry name" value="WH-like_DNA-bd_sf"/>
</dbReference>
<dbReference type="InterPro" id="IPR036390">
    <property type="entry name" value="WH_DNA-bd_sf"/>
</dbReference>
<name>A0A7K3LEX1_9MYCO</name>
<comment type="caution">
    <text evidence="1">The sequence shown here is derived from an EMBL/GenBank/DDBJ whole genome shotgun (WGS) entry which is preliminary data.</text>
</comment>
<evidence type="ECO:0008006" key="3">
    <source>
        <dbReference type="Google" id="ProtNLM"/>
    </source>
</evidence>
<dbReference type="AlphaFoldDB" id="A0A7K3LEX1"/>
<proteinExistence type="predicted"/>
<dbReference type="SUPFAM" id="SSF46785">
    <property type="entry name" value="Winged helix' DNA-binding domain"/>
    <property type="match status" value="1"/>
</dbReference>
<dbReference type="EMBL" id="JAACYR010000066">
    <property type="protein sequence ID" value="NDJ90872.1"/>
    <property type="molecule type" value="Genomic_DNA"/>
</dbReference>
<evidence type="ECO:0000313" key="2">
    <source>
        <dbReference type="Proteomes" id="UP000466523"/>
    </source>
</evidence>
<sequence>MRSVAPALLPIFRSEHQAGLLGRLFLADDEIPMTDLARDLNIPLTTLHREVERLEEASLLASRRVGRTRLVRANREHPAAPSLADLLMVTFGPRQVIAEEFAGLGADAVILFGSWARRFSGETGPFPGAVDVLVVGNDSIHHEVHDAAAAAQRRLGVEVNPMIRSRADWENALQDPLVADIRAGAFVHVLPNRVHEHAATPHGARPTRRQWCVYRLRPAWSPRYEPDVYVPSDLQMLNGPTSGRFDPPVNLYWQPGELDFSDRADLELFYSSALTSANTPEQYAQWISEEALIAVWDRLSLPSRVRNAWETLHPGLRNEDAEMNDRIRIQDTILTAIAEHGFALAGGSALIDYDVVSRETDDIDAFNDHWDVETFASAHEAILEACRENGWGASTVLNEDFRRQVLVHAGTGEPVTVDIVYYERSREPEHRPGGGLRLVFDDVVGGKAVAVADSARGRDFDDLAHIVETPGWSIERVEDAMRAIKYGDKLDEFRANLERFRRGEFDEDIRKSGFDPAFCHRILG</sequence>
<gene>
    <name evidence="1" type="ORF">GWR20_17215</name>
</gene>
<dbReference type="InterPro" id="IPR014942">
    <property type="entry name" value="AbiEii"/>
</dbReference>
<accession>A0A7K3LEX1</accession>
<evidence type="ECO:0000313" key="1">
    <source>
        <dbReference type="EMBL" id="NDJ90872.1"/>
    </source>
</evidence>
<dbReference type="OrthoDB" id="3526885at2"/>
<dbReference type="Proteomes" id="UP000466523">
    <property type="component" value="Unassembled WGS sequence"/>
</dbReference>